<proteinExistence type="predicted"/>
<comment type="caution">
    <text evidence="1">The sequence shown here is derived from an EMBL/GenBank/DDBJ whole genome shotgun (WGS) entry which is preliminary data.</text>
</comment>
<keyword evidence="2" id="KW-1185">Reference proteome</keyword>
<dbReference type="Proteomes" id="UP001431902">
    <property type="component" value="Unassembled WGS sequence"/>
</dbReference>
<protein>
    <submittedName>
        <fullName evidence="1">Uncharacterized protein</fullName>
    </submittedName>
</protein>
<sequence>MPYTDGTHAAQGCIKQLTELGALVDVYSKQWLEAHPNFPYCSADDLAEYQATSSNACEGHLLIISASLDESVVAEQLMTAYPGFESVLGKNAPFHKPDLIFINLATQQILCVGLGRKNRIFGYAIGEKAVEIDDDNVQDVTSTDQIDDAGTPTLQFIRKFVQHDYAGIVTRLIDSLYEFGVAACEWDHLPLYPELIEEALAQGPDEDGLFDIDDEMMTLEEARSVIAKFESADSWGKENLSTLQDLFPELTWADLSTGDY</sequence>
<dbReference type="EMBL" id="JASGBH010000012">
    <property type="protein sequence ID" value="MDI9235017.1"/>
    <property type="molecule type" value="Genomic_DNA"/>
</dbReference>
<organism evidence="1 2">
    <name type="scientific">Limnohabitans lacus</name>
    <dbReference type="NCBI Taxonomy" id="3045173"/>
    <lineage>
        <taxon>Bacteria</taxon>
        <taxon>Pseudomonadati</taxon>
        <taxon>Pseudomonadota</taxon>
        <taxon>Betaproteobacteria</taxon>
        <taxon>Burkholderiales</taxon>
        <taxon>Comamonadaceae</taxon>
        <taxon>Limnohabitans</taxon>
    </lineage>
</organism>
<name>A0ABT6XA54_9BURK</name>
<accession>A0ABT6XA54</accession>
<dbReference type="RefSeq" id="WP_283225361.1">
    <property type="nucleotide sequence ID" value="NZ_JASGBH010000012.1"/>
</dbReference>
<gene>
    <name evidence="1" type="ORF">QLQ16_14350</name>
</gene>
<reference evidence="1" key="1">
    <citation type="submission" date="2023-05" db="EMBL/GenBank/DDBJ databases">
        <title>Limnohabitans sp. strain HM2-2 Genome sequencing and assembly.</title>
        <authorList>
            <person name="Jung Y."/>
        </authorList>
    </citation>
    <scope>NUCLEOTIDE SEQUENCE</scope>
    <source>
        <strain evidence="1">HM2-2</strain>
    </source>
</reference>
<evidence type="ECO:0000313" key="2">
    <source>
        <dbReference type="Proteomes" id="UP001431902"/>
    </source>
</evidence>
<evidence type="ECO:0000313" key="1">
    <source>
        <dbReference type="EMBL" id="MDI9235017.1"/>
    </source>
</evidence>